<proteinExistence type="inferred from homology"/>
<comment type="subcellular location">
    <subcellularLocation>
        <location evidence="5">Nucleus</location>
    </subcellularLocation>
</comment>
<dbReference type="SMART" id="SM01372">
    <property type="entry name" value="E2F_TDP"/>
    <property type="match status" value="2"/>
</dbReference>
<accession>A0A8X6LDQ5</accession>
<evidence type="ECO:0000256" key="6">
    <source>
        <dbReference type="SAM" id="MobiDB-lite"/>
    </source>
</evidence>
<keyword evidence="2 5" id="KW-0805">Transcription regulation</keyword>
<dbReference type="EMBL" id="BMAO01006093">
    <property type="protein sequence ID" value="GFR05995.1"/>
    <property type="molecule type" value="Genomic_DNA"/>
</dbReference>
<dbReference type="Pfam" id="PF02319">
    <property type="entry name" value="WHD_E2F_TDP"/>
    <property type="match status" value="2"/>
</dbReference>
<keyword evidence="4 5" id="KW-0804">Transcription</keyword>
<dbReference type="InterPro" id="IPR036390">
    <property type="entry name" value="WH_DNA-bd_sf"/>
</dbReference>
<dbReference type="InterPro" id="IPR003316">
    <property type="entry name" value="E2F_WHTH_DNA-bd_dom"/>
</dbReference>
<protein>
    <submittedName>
        <fullName evidence="8">Transcription factor E2F7</fullName>
    </submittedName>
</protein>
<keyword evidence="5" id="KW-0539">Nucleus</keyword>
<dbReference type="GO" id="GO:0090575">
    <property type="term" value="C:RNA polymerase II transcription regulator complex"/>
    <property type="evidence" value="ECO:0007669"/>
    <property type="project" value="TreeGrafter"/>
</dbReference>
<dbReference type="AlphaFoldDB" id="A0A8X6LDQ5"/>
<feature type="compositionally biased region" description="Polar residues" evidence="6">
    <location>
        <begin position="643"/>
        <end position="652"/>
    </location>
</feature>
<evidence type="ECO:0000256" key="3">
    <source>
        <dbReference type="ARBA" id="ARBA00023125"/>
    </source>
</evidence>
<dbReference type="Proteomes" id="UP000887116">
    <property type="component" value="Unassembled WGS sequence"/>
</dbReference>
<dbReference type="InterPro" id="IPR036388">
    <property type="entry name" value="WH-like_DNA-bd_sf"/>
</dbReference>
<evidence type="ECO:0000256" key="4">
    <source>
        <dbReference type="ARBA" id="ARBA00023163"/>
    </source>
</evidence>
<feature type="compositionally biased region" description="Low complexity" evidence="6">
    <location>
        <begin position="656"/>
        <end position="668"/>
    </location>
</feature>
<evidence type="ECO:0000256" key="2">
    <source>
        <dbReference type="ARBA" id="ARBA00023015"/>
    </source>
</evidence>
<evidence type="ECO:0000259" key="7">
    <source>
        <dbReference type="SMART" id="SM01372"/>
    </source>
</evidence>
<evidence type="ECO:0000256" key="1">
    <source>
        <dbReference type="ARBA" id="ARBA00010940"/>
    </source>
</evidence>
<name>A0A8X6LDQ5_TRICU</name>
<keyword evidence="9" id="KW-1185">Reference proteome</keyword>
<dbReference type="OrthoDB" id="5318at2759"/>
<dbReference type="PANTHER" id="PTHR12081:SF7">
    <property type="entry name" value="TRANSCRIPTION FACTOR EFL-3"/>
    <property type="match status" value="1"/>
</dbReference>
<sequence>MINLKKLKCPTPEYNTGRPTKQLKLESVKENIPPELSGSKELEKNILCDEFGDHFDCSKPLLKELNVSRVNQSVNEDHQVKHTPKQGFPTDDGPVTPNTNIKLLTTVAATQAYANCSTPKSRNSKLNHASFDTEETLPVARVNRKEKSLGIICIRFLSLFPLYPKGSSNLIVALDDVSSKLKIERRRLYDIVNVFESIDMLRKLAKNKYVWFGKINLLPALHKIKITGEKENVSAKLLYVLNQQKDPDSKQSCILDEVQVFNKKIETEISFQFSSTIPSQSFPELRKDKSLAIMSQKFLMLFLVSPYKIISLGVAAKVLNGFQKAERAAQIKTQIRRLYDIANVLSSIGLIQKEVAIVQNGRKPAFKYIGPDLKEFQEIANVGSIQAKNFETANNGKSRSLVRHSSFQEICAVAEIEHQKLCLGETSDSAPPFENSMLKKIKKTDKTTFAGFNLNNNVGTKFLTGALNGLKQDYKCFNIIKDIQSKKGNENVEYSQSRLKPCVMNSQSSLKVINVPKKMLTKNGSYFILNPLNNENSESSNSVGTLLLINPAPSVKSNEKSGAKSELKIPVSQAMNLSKARYDSIFQSLNISVPSGQTAALQLERISKLTATNNSPRRNLLKIIEKTEVSDIPVNQSTSMETISNGIYTNNEKSNELSSTRNSSPSNSTGRFDSPISIPSNYVTPIPTPSSDLSFLSNCETGAVLKNIENEKSQALPIKTTETFDSLSKEQEIPLDKYTLQPEKLEALYSTEKEIQLQSKPCTLFRDIQNFPTLTNSVSNDSINSEVSEILKGRQLGEDSSKLKPFLIDEKTILSPIKRKEEMKATEVSTLLTPPYFPSDSAFVFNNSMLKIPSLSQISKNINVEGNDIASSES</sequence>
<dbReference type="PANTHER" id="PTHR12081">
    <property type="entry name" value="TRANSCRIPTION FACTOR E2F"/>
    <property type="match status" value="1"/>
</dbReference>
<feature type="domain" description="E2F/DP family winged-helix DNA-binding" evidence="7">
    <location>
        <begin position="144"/>
        <end position="213"/>
    </location>
</feature>
<keyword evidence="3 5" id="KW-0238">DNA-binding</keyword>
<dbReference type="InterPro" id="IPR015633">
    <property type="entry name" value="E2F"/>
</dbReference>
<dbReference type="GO" id="GO:0000981">
    <property type="term" value="F:DNA-binding transcription factor activity, RNA polymerase II-specific"/>
    <property type="evidence" value="ECO:0007669"/>
    <property type="project" value="TreeGrafter"/>
</dbReference>
<reference evidence="8" key="1">
    <citation type="submission" date="2020-07" db="EMBL/GenBank/DDBJ databases">
        <title>Multicomponent nature underlies the extraordinary mechanical properties of spider dragline silk.</title>
        <authorList>
            <person name="Kono N."/>
            <person name="Nakamura H."/>
            <person name="Mori M."/>
            <person name="Yoshida Y."/>
            <person name="Ohtoshi R."/>
            <person name="Malay A.D."/>
            <person name="Moran D.A.P."/>
            <person name="Tomita M."/>
            <person name="Numata K."/>
            <person name="Arakawa K."/>
        </authorList>
    </citation>
    <scope>NUCLEOTIDE SEQUENCE</scope>
</reference>
<feature type="domain" description="E2F/DP family winged-helix DNA-binding" evidence="7">
    <location>
        <begin position="286"/>
        <end position="370"/>
    </location>
</feature>
<evidence type="ECO:0000313" key="9">
    <source>
        <dbReference type="Proteomes" id="UP000887116"/>
    </source>
</evidence>
<evidence type="ECO:0000256" key="5">
    <source>
        <dbReference type="RuleBase" id="RU003796"/>
    </source>
</evidence>
<comment type="caution">
    <text evidence="8">The sequence shown here is derived from an EMBL/GenBank/DDBJ whole genome shotgun (WGS) entry which is preliminary data.</text>
</comment>
<gene>
    <name evidence="8" type="primary">e2f7</name>
    <name evidence="8" type="ORF">TNCT_444681</name>
</gene>
<organism evidence="8 9">
    <name type="scientific">Trichonephila clavata</name>
    <name type="common">Joro spider</name>
    <name type="synonym">Nephila clavata</name>
    <dbReference type="NCBI Taxonomy" id="2740835"/>
    <lineage>
        <taxon>Eukaryota</taxon>
        <taxon>Metazoa</taxon>
        <taxon>Ecdysozoa</taxon>
        <taxon>Arthropoda</taxon>
        <taxon>Chelicerata</taxon>
        <taxon>Arachnida</taxon>
        <taxon>Araneae</taxon>
        <taxon>Araneomorphae</taxon>
        <taxon>Entelegynae</taxon>
        <taxon>Araneoidea</taxon>
        <taxon>Nephilidae</taxon>
        <taxon>Trichonephila</taxon>
    </lineage>
</organism>
<dbReference type="GO" id="GO:0000978">
    <property type="term" value="F:RNA polymerase II cis-regulatory region sequence-specific DNA binding"/>
    <property type="evidence" value="ECO:0007669"/>
    <property type="project" value="InterPro"/>
</dbReference>
<evidence type="ECO:0000313" key="8">
    <source>
        <dbReference type="EMBL" id="GFR05995.1"/>
    </source>
</evidence>
<dbReference type="Gene3D" id="1.10.10.10">
    <property type="entry name" value="Winged helix-like DNA-binding domain superfamily/Winged helix DNA-binding domain"/>
    <property type="match status" value="2"/>
</dbReference>
<comment type="similarity">
    <text evidence="1 5">Belongs to the E2F/DP family.</text>
</comment>
<dbReference type="SUPFAM" id="SSF46785">
    <property type="entry name" value="Winged helix' DNA-binding domain"/>
    <property type="match status" value="2"/>
</dbReference>
<feature type="region of interest" description="Disordered" evidence="6">
    <location>
        <begin position="643"/>
        <end position="677"/>
    </location>
</feature>